<evidence type="ECO:0000313" key="6">
    <source>
        <dbReference type="Proteomes" id="UP000756132"/>
    </source>
</evidence>
<dbReference type="AlphaFoldDB" id="A0A9Q8P6C9"/>
<reference evidence="5" key="2">
    <citation type="journal article" date="2022" name="Microb. Genom.">
        <title>A chromosome-scale genome assembly of the tomato pathogen Cladosporium fulvum reveals a compartmentalized genome architecture and the presence of a dispensable chromosome.</title>
        <authorList>
            <person name="Zaccaron A.Z."/>
            <person name="Chen L.H."/>
            <person name="Samaras A."/>
            <person name="Stergiopoulos I."/>
        </authorList>
    </citation>
    <scope>NUCLEOTIDE SEQUENCE</scope>
    <source>
        <strain evidence="5">Race5_Kim</strain>
    </source>
</reference>
<keyword evidence="3" id="KW-0560">Oxidoreductase</keyword>
<evidence type="ECO:0000259" key="4">
    <source>
        <dbReference type="SMART" id="SM00829"/>
    </source>
</evidence>
<evidence type="ECO:0000256" key="1">
    <source>
        <dbReference type="ARBA" id="ARBA00008072"/>
    </source>
</evidence>
<dbReference type="OrthoDB" id="48317at2759"/>
<dbReference type="InterPro" id="IPR013149">
    <property type="entry name" value="ADH-like_C"/>
</dbReference>
<dbReference type="Proteomes" id="UP000756132">
    <property type="component" value="Chromosome 3"/>
</dbReference>
<accession>A0A9Q8P6C9</accession>
<dbReference type="OMA" id="WITAPTE"/>
<dbReference type="Pfam" id="PF08240">
    <property type="entry name" value="ADH_N"/>
    <property type="match status" value="1"/>
</dbReference>
<dbReference type="InterPro" id="IPR020843">
    <property type="entry name" value="ER"/>
</dbReference>
<reference evidence="5" key="1">
    <citation type="submission" date="2021-12" db="EMBL/GenBank/DDBJ databases">
        <authorList>
            <person name="Zaccaron A."/>
            <person name="Stergiopoulos I."/>
        </authorList>
    </citation>
    <scope>NUCLEOTIDE SEQUENCE</scope>
    <source>
        <strain evidence="5">Race5_Kim</strain>
    </source>
</reference>
<dbReference type="InterPro" id="IPR047122">
    <property type="entry name" value="Trans-enoyl_RdTase-like"/>
</dbReference>
<name>A0A9Q8P6C9_PASFU</name>
<proteinExistence type="inferred from homology"/>
<evidence type="ECO:0000256" key="2">
    <source>
        <dbReference type="ARBA" id="ARBA00011245"/>
    </source>
</evidence>
<dbReference type="KEGG" id="ffu:CLAFUR5_08501"/>
<dbReference type="Pfam" id="PF00107">
    <property type="entry name" value="ADH_zinc_N"/>
    <property type="match status" value="1"/>
</dbReference>
<organism evidence="5 6">
    <name type="scientific">Passalora fulva</name>
    <name type="common">Tomato leaf mold</name>
    <name type="synonym">Cladosporium fulvum</name>
    <dbReference type="NCBI Taxonomy" id="5499"/>
    <lineage>
        <taxon>Eukaryota</taxon>
        <taxon>Fungi</taxon>
        <taxon>Dikarya</taxon>
        <taxon>Ascomycota</taxon>
        <taxon>Pezizomycotina</taxon>
        <taxon>Dothideomycetes</taxon>
        <taxon>Dothideomycetidae</taxon>
        <taxon>Mycosphaerellales</taxon>
        <taxon>Mycosphaerellaceae</taxon>
        <taxon>Fulvia</taxon>
    </lineage>
</organism>
<dbReference type="CDD" id="cd08249">
    <property type="entry name" value="enoyl_reductase_like"/>
    <property type="match status" value="1"/>
</dbReference>
<dbReference type="EMBL" id="CP090165">
    <property type="protein sequence ID" value="UJO14908.1"/>
    <property type="molecule type" value="Genomic_DNA"/>
</dbReference>
<dbReference type="SUPFAM" id="SSF50129">
    <property type="entry name" value="GroES-like"/>
    <property type="match status" value="1"/>
</dbReference>
<dbReference type="RefSeq" id="XP_047759274.1">
    <property type="nucleotide sequence ID" value="XM_047907649.1"/>
</dbReference>
<gene>
    <name evidence="5" type="ORF">CLAFUR5_08501</name>
</gene>
<dbReference type="InterPro" id="IPR011032">
    <property type="entry name" value="GroES-like_sf"/>
</dbReference>
<evidence type="ECO:0000313" key="5">
    <source>
        <dbReference type="EMBL" id="UJO14908.1"/>
    </source>
</evidence>
<dbReference type="GO" id="GO:0016651">
    <property type="term" value="F:oxidoreductase activity, acting on NAD(P)H"/>
    <property type="evidence" value="ECO:0007669"/>
    <property type="project" value="InterPro"/>
</dbReference>
<comment type="subunit">
    <text evidence="2">Monomer.</text>
</comment>
<dbReference type="InterPro" id="IPR013154">
    <property type="entry name" value="ADH-like_N"/>
</dbReference>
<dbReference type="Gene3D" id="3.90.180.10">
    <property type="entry name" value="Medium-chain alcohol dehydrogenases, catalytic domain"/>
    <property type="match status" value="1"/>
</dbReference>
<dbReference type="SMART" id="SM00829">
    <property type="entry name" value="PKS_ER"/>
    <property type="match status" value="1"/>
</dbReference>
<dbReference type="Gene3D" id="3.40.50.720">
    <property type="entry name" value="NAD(P)-binding Rossmann-like Domain"/>
    <property type="match status" value="1"/>
</dbReference>
<protein>
    <submittedName>
        <fullName evidence="5">Dehydrogenase orsE</fullName>
    </submittedName>
</protein>
<comment type="similarity">
    <text evidence="1">Belongs to the zinc-containing alcohol dehydrogenase family.</text>
</comment>
<keyword evidence="6" id="KW-1185">Reference proteome</keyword>
<dbReference type="PANTHER" id="PTHR45348">
    <property type="entry name" value="HYPOTHETICAL OXIDOREDUCTASE (EUROFUNG)"/>
    <property type="match status" value="1"/>
</dbReference>
<feature type="domain" description="Enoyl reductase (ER)" evidence="4">
    <location>
        <begin position="10"/>
        <end position="331"/>
    </location>
</feature>
<dbReference type="InterPro" id="IPR036291">
    <property type="entry name" value="NAD(P)-bd_dom_sf"/>
</dbReference>
<dbReference type="SUPFAM" id="SSF51735">
    <property type="entry name" value="NAD(P)-binding Rossmann-fold domains"/>
    <property type="match status" value="1"/>
</dbReference>
<dbReference type="PANTHER" id="PTHR45348:SF2">
    <property type="entry name" value="ZINC-TYPE ALCOHOL DEHYDROGENASE-LIKE PROTEIN C2E1P3.01"/>
    <property type="match status" value="1"/>
</dbReference>
<dbReference type="GeneID" id="71988379"/>
<sequence length="340" mass="35895">MSNQAAWLDGAAKNLRVAEAEYPKPDAEQILVKNHAIAISPVDWKVQDYGLFIQNWPAVLGTDIVGEVVQVGSNVTKFKKGDRVLSHVISLATQRPQDGGFQLYTTTRTNFAAPIPSSLSYKEAAVLPLAISTAAHGLYGPTSKAFLGLDYPSVDPKPADKTILVWGGSSSVGALAIQLAVASGVKVITVASKHNHAFVKSLGASEAFDYNDACTVVDDVVKAISASGGDFAGIYDAVSNESSYKFVLPLAEKLQGNINIATTLPAPERLPSGVKAAQVFAITPDVVDPVWEKYVGQALEQGKLKAVPEPLVVGKGLEFVQKGLDTNKAGVSAKKVVIEL</sequence>
<evidence type="ECO:0000256" key="3">
    <source>
        <dbReference type="ARBA" id="ARBA00023002"/>
    </source>
</evidence>